<feature type="domain" description="FHA" evidence="6">
    <location>
        <begin position="305"/>
        <end position="354"/>
    </location>
</feature>
<dbReference type="SMART" id="SM01043">
    <property type="entry name" value="BTAD"/>
    <property type="match status" value="1"/>
</dbReference>
<keyword evidence="2" id="KW-0597">Phosphoprotein</keyword>
<reference evidence="7 8" key="1">
    <citation type="submission" date="2021-01" db="EMBL/GenBank/DDBJ databases">
        <title>WGS of actinomycetes isolated from Thailand.</title>
        <authorList>
            <person name="Thawai C."/>
        </authorList>
    </citation>
    <scope>NUCLEOTIDE SEQUENCE [LARGE SCALE GENOMIC DNA]</scope>
    <source>
        <strain evidence="7 8">LPG 2</strain>
    </source>
</reference>
<name>A0ABS1MIE7_9NOCA</name>
<keyword evidence="5" id="KW-0804">Transcription</keyword>
<dbReference type="SMART" id="SM00240">
    <property type="entry name" value="FHA"/>
    <property type="match status" value="1"/>
</dbReference>
<keyword evidence="3" id="KW-0805">Transcription regulation</keyword>
<evidence type="ECO:0000256" key="1">
    <source>
        <dbReference type="ARBA" id="ARBA00005820"/>
    </source>
</evidence>
<evidence type="ECO:0000259" key="6">
    <source>
        <dbReference type="PROSITE" id="PS50006"/>
    </source>
</evidence>
<dbReference type="PROSITE" id="PS50006">
    <property type="entry name" value="FHA_DOMAIN"/>
    <property type="match status" value="1"/>
</dbReference>
<dbReference type="RefSeq" id="WP_201958840.1">
    <property type="nucleotide sequence ID" value="NZ_JAERRJ010000036.1"/>
</dbReference>
<dbReference type="EMBL" id="JAERRJ010000036">
    <property type="protein sequence ID" value="MBL1080332.1"/>
    <property type="molecule type" value="Genomic_DNA"/>
</dbReference>
<keyword evidence="8" id="KW-1185">Reference proteome</keyword>
<comment type="caution">
    <text evidence="7">The sequence shown here is derived from an EMBL/GenBank/DDBJ whole genome shotgun (WGS) entry which is preliminary data.</text>
</comment>
<evidence type="ECO:0000256" key="2">
    <source>
        <dbReference type="ARBA" id="ARBA00022553"/>
    </source>
</evidence>
<keyword evidence="4" id="KW-0238">DNA-binding</keyword>
<dbReference type="InterPro" id="IPR016032">
    <property type="entry name" value="Sig_transdc_resp-reg_C-effctor"/>
</dbReference>
<dbReference type="InterPro" id="IPR001867">
    <property type="entry name" value="OmpR/PhoB-type_DNA-bd"/>
</dbReference>
<gene>
    <name evidence="7" type="ORF">JK358_38645</name>
</gene>
<dbReference type="InterPro" id="IPR011990">
    <property type="entry name" value="TPR-like_helical_dom_sf"/>
</dbReference>
<protein>
    <submittedName>
        <fullName evidence="7">FHA domain-containing protein</fullName>
    </submittedName>
</protein>
<dbReference type="InterPro" id="IPR051677">
    <property type="entry name" value="AfsR-DnrI-RedD_regulator"/>
</dbReference>
<dbReference type="CDD" id="cd00060">
    <property type="entry name" value="FHA"/>
    <property type="match status" value="1"/>
</dbReference>
<dbReference type="Pfam" id="PF03704">
    <property type="entry name" value="BTAD"/>
    <property type="match status" value="1"/>
</dbReference>
<dbReference type="Gene3D" id="1.10.10.10">
    <property type="entry name" value="Winged helix-like DNA-binding domain superfamily/Winged helix DNA-binding domain"/>
    <property type="match status" value="1"/>
</dbReference>
<dbReference type="InterPro" id="IPR005158">
    <property type="entry name" value="BTAD"/>
</dbReference>
<dbReference type="PANTHER" id="PTHR35807:SF1">
    <property type="entry name" value="TRANSCRIPTIONAL REGULATOR REDD"/>
    <property type="match status" value="1"/>
</dbReference>
<comment type="similarity">
    <text evidence="1">Belongs to the AfsR/DnrI/RedD regulatory family.</text>
</comment>
<dbReference type="InterPro" id="IPR000253">
    <property type="entry name" value="FHA_dom"/>
</dbReference>
<dbReference type="Gene3D" id="2.60.200.20">
    <property type="match status" value="1"/>
</dbReference>
<proteinExistence type="inferred from homology"/>
<dbReference type="InterPro" id="IPR036388">
    <property type="entry name" value="WH-like_DNA-bd_sf"/>
</dbReference>
<dbReference type="SUPFAM" id="SSF48452">
    <property type="entry name" value="TPR-like"/>
    <property type="match status" value="1"/>
</dbReference>
<evidence type="ECO:0000256" key="5">
    <source>
        <dbReference type="ARBA" id="ARBA00023163"/>
    </source>
</evidence>
<organism evidence="7 8">
    <name type="scientific">Nocardia acididurans</name>
    <dbReference type="NCBI Taxonomy" id="2802282"/>
    <lineage>
        <taxon>Bacteria</taxon>
        <taxon>Bacillati</taxon>
        <taxon>Actinomycetota</taxon>
        <taxon>Actinomycetes</taxon>
        <taxon>Mycobacteriales</taxon>
        <taxon>Nocardiaceae</taxon>
        <taxon>Nocardia</taxon>
    </lineage>
</organism>
<dbReference type="SUPFAM" id="SSF46894">
    <property type="entry name" value="C-terminal effector domain of the bipartite response regulators"/>
    <property type="match status" value="1"/>
</dbReference>
<dbReference type="Pfam" id="PF00498">
    <property type="entry name" value="FHA"/>
    <property type="match status" value="1"/>
</dbReference>
<evidence type="ECO:0000256" key="3">
    <source>
        <dbReference type="ARBA" id="ARBA00023015"/>
    </source>
</evidence>
<sequence length="378" mass="41950">MIDRQAPGTNGSGGFDLRLLGPAELRIDDRVVPLGGTIPTGVLAYLALNRERAVPTEVLADRLAKGKEADPPDVHVAIWKLRQALSAQSVRHEDILVNTRGSGFRLVLDESCCDVFRFRAARAAANDAVAAGEYRKAAELYRRALREGRGTPLSNLPDFNFIFGERSQLENDLQACLEARIDADIETDPRTELIGELTALTHDEVMQVRERLWAQLATVQYLNARQADALTTLRRARAILGEVEGIDPGPELVELERKIHQREPLRPQRIRPIHMPTTVARDAAQTSGRLQLDDGTTFLVSKPVFTIGRHPDNDLELDDAQASREHAKILQSAIGLIIRDLDSTNGVFVDDKRINQTATIKDKTVIRIGTTSMVFHQD</sequence>
<dbReference type="Proteomes" id="UP000602198">
    <property type="component" value="Unassembled WGS sequence"/>
</dbReference>
<dbReference type="CDD" id="cd15831">
    <property type="entry name" value="BTAD"/>
    <property type="match status" value="1"/>
</dbReference>
<dbReference type="SMART" id="SM00862">
    <property type="entry name" value="Trans_reg_C"/>
    <property type="match status" value="1"/>
</dbReference>
<accession>A0ABS1MIE7</accession>
<evidence type="ECO:0000313" key="8">
    <source>
        <dbReference type="Proteomes" id="UP000602198"/>
    </source>
</evidence>
<dbReference type="InterPro" id="IPR008984">
    <property type="entry name" value="SMAD_FHA_dom_sf"/>
</dbReference>
<dbReference type="PANTHER" id="PTHR35807">
    <property type="entry name" value="TRANSCRIPTIONAL REGULATOR REDD-RELATED"/>
    <property type="match status" value="1"/>
</dbReference>
<dbReference type="Gene3D" id="1.25.40.10">
    <property type="entry name" value="Tetratricopeptide repeat domain"/>
    <property type="match status" value="1"/>
</dbReference>
<evidence type="ECO:0000256" key="4">
    <source>
        <dbReference type="ARBA" id="ARBA00023125"/>
    </source>
</evidence>
<evidence type="ECO:0000313" key="7">
    <source>
        <dbReference type="EMBL" id="MBL1080332.1"/>
    </source>
</evidence>
<dbReference type="SUPFAM" id="SSF49879">
    <property type="entry name" value="SMAD/FHA domain"/>
    <property type="match status" value="1"/>
</dbReference>